<gene>
    <name evidence="2" type="ORF">N7539_004056</name>
</gene>
<reference evidence="2" key="1">
    <citation type="submission" date="2022-12" db="EMBL/GenBank/DDBJ databases">
        <authorList>
            <person name="Petersen C."/>
        </authorList>
    </citation>
    <scope>NUCLEOTIDE SEQUENCE</scope>
    <source>
        <strain evidence="2">IBT 30728</strain>
    </source>
</reference>
<organism evidence="2 3">
    <name type="scientific">Penicillium diatomitis</name>
    <dbReference type="NCBI Taxonomy" id="2819901"/>
    <lineage>
        <taxon>Eukaryota</taxon>
        <taxon>Fungi</taxon>
        <taxon>Dikarya</taxon>
        <taxon>Ascomycota</taxon>
        <taxon>Pezizomycotina</taxon>
        <taxon>Eurotiomycetes</taxon>
        <taxon>Eurotiomycetidae</taxon>
        <taxon>Eurotiales</taxon>
        <taxon>Aspergillaceae</taxon>
        <taxon>Penicillium</taxon>
    </lineage>
</organism>
<sequence length="247" mass="26751">MTSFTEKAHETFGTQANPILIGDDLAPLGSASNPIVIHVNEGWYGDEPDRLGSDADTEIIATPEFWETLIGRNLAAPVDEGEAVDSSSVRAPTRSLVCEDPEDLRSFEQSTPNCFHFDDKALKVAEISFDASQVCSGPGAARSENVAIGHADGEQSMEKGKLFEAEEPREAGSVPETASMTREAVPQETTVQTDISLERGHPAISTTIGDELAAIYDHVDHCRNADCLHAKSFYDEMQTPRESDTLL</sequence>
<evidence type="ECO:0000256" key="1">
    <source>
        <dbReference type="SAM" id="MobiDB-lite"/>
    </source>
</evidence>
<name>A0A9W9XDE5_9EURO</name>
<feature type="region of interest" description="Disordered" evidence="1">
    <location>
        <begin position="165"/>
        <end position="197"/>
    </location>
</feature>
<accession>A0A9W9XDE5</accession>
<dbReference type="AlphaFoldDB" id="A0A9W9XDE5"/>
<evidence type="ECO:0000313" key="3">
    <source>
        <dbReference type="Proteomes" id="UP001148312"/>
    </source>
</evidence>
<keyword evidence="3" id="KW-1185">Reference proteome</keyword>
<evidence type="ECO:0000313" key="2">
    <source>
        <dbReference type="EMBL" id="KAJ5489166.1"/>
    </source>
</evidence>
<reference evidence="2" key="2">
    <citation type="journal article" date="2023" name="IMA Fungus">
        <title>Comparative genomic study of the Penicillium genus elucidates a diverse pangenome and 15 lateral gene transfer events.</title>
        <authorList>
            <person name="Petersen C."/>
            <person name="Sorensen T."/>
            <person name="Nielsen M.R."/>
            <person name="Sondergaard T.E."/>
            <person name="Sorensen J.L."/>
            <person name="Fitzpatrick D.A."/>
            <person name="Frisvad J.C."/>
            <person name="Nielsen K.L."/>
        </authorList>
    </citation>
    <scope>NUCLEOTIDE SEQUENCE</scope>
    <source>
        <strain evidence="2">IBT 30728</strain>
    </source>
</reference>
<comment type="caution">
    <text evidence="2">The sequence shown here is derived from an EMBL/GenBank/DDBJ whole genome shotgun (WGS) entry which is preliminary data.</text>
</comment>
<dbReference type="EMBL" id="JAPWDQ010000004">
    <property type="protein sequence ID" value="KAJ5489166.1"/>
    <property type="molecule type" value="Genomic_DNA"/>
</dbReference>
<proteinExistence type="predicted"/>
<dbReference type="RefSeq" id="XP_056791199.1">
    <property type="nucleotide sequence ID" value="XM_056933658.1"/>
</dbReference>
<dbReference type="GeneID" id="81623907"/>
<dbReference type="Proteomes" id="UP001148312">
    <property type="component" value="Unassembled WGS sequence"/>
</dbReference>
<protein>
    <submittedName>
        <fullName evidence="2">Uncharacterized protein</fullName>
    </submittedName>
</protein>